<sequence length="418" mass="43054">MSTKAHKSTVTSLRFFPSSRVILSSSADFSLQIYPADPLSPSSSTLPPENHSTRIPSVRTLLPLPSSSSPHTRPSPISATAILGRGRTILSASNSSDGAIRTWDVSKGIEVEESVGRTGGGGGGVNKIVFVEDDDRAEAGGHWAVNGTGAGGEGQGASGTIPAGDRDGGQAQAQEVKGKLFCTLQDGSFEVFQISSPSSSSRPKSLFKSTRSPHGALTAVAVSSIQAILLSSSFFKKFQLLATGTSGGVITVYAIAIPPSSSSSISPSSHVQPEIEAEAEALSQSLSLSTPLVKFRRSDAGIEDLAFTSLPSSSDGTQGLGLVVATTDGLPWIAKLKLSPLSLTSQSGSFSAGTEIEEVKVEIGVEVGIYAELTGGDVDPVRGVAVVGHSRLGEGELEGDGTEVWTAGDDGVVRRYLL</sequence>
<dbReference type="OrthoDB" id="10257301at2759"/>
<dbReference type="PROSITE" id="PS50082">
    <property type="entry name" value="WD_REPEATS_2"/>
    <property type="match status" value="1"/>
</dbReference>
<dbReference type="SUPFAM" id="SSF50978">
    <property type="entry name" value="WD40 repeat-like"/>
    <property type="match status" value="1"/>
</dbReference>
<dbReference type="Pfam" id="PF00400">
    <property type="entry name" value="WD40"/>
    <property type="match status" value="1"/>
</dbReference>
<evidence type="ECO:0000256" key="1">
    <source>
        <dbReference type="PROSITE-ProRule" id="PRU00221"/>
    </source>
</evidence>
<gene>
    <name evidence="2" type="ORF">D9758_015064</name>
</gene>
<feature type="repeat" description="WD" evidence="1">
    <location>
        <begin position="3"/>
        <end position="34"/>
    </location>
</feature>
<evidence type="ECO:0000313" key="2">
    <source>
        <dbReference type="EMBL" id="KAF5347490.1"/>
    </source>
</evidence>
<dbReference type="AlphaFoldDB" id="A0A8H5CTB4"/>
<name>A0A8H5CTB4_9AGAR</name>
<dbReference type="InterPro" id="IPR001680">
    <property type="entry name" value="WD40_rpt"/>
</dbReference>
<evidence type="ECO:0000313" key="3">
    <source>
        <dbReference type="Proteomes" id="UP000559256"/>
    </source>
</evidence>
<comment type="caution">
    <text evidence="2">The sequence shown here is derived from an EMBL/GenBank/DDBJ whole genome shotgun (WGS) entry which is preliminary data.</text>
</comment>
<keyword evidence="3" id="KW-1185">Reference proteome</keyword>
<dbReference type="InterPro" id="IPR036322">
    <property type="entry name" value="WD40_repeat_dom_sf"/>
</dbReference>
<accession>A0A8H5CTB4</accession>
<reference evidence="2 3" key="1">
    <citation type="journal article" date="2020" name="ISME J.">
        <title>Uncovering the hidden diversity of litter-decomposition mechanisms in mushroom-forming fungi.</title>
        <authorList>
            <person name="Floudas D."/>
            <person name="Bentzer J."/>
            <person name="Ahren D."/>
            <person name="Johansson T."/>
            <person name="Persson P."/>
            <person name="Tunlid A."/>
        </authorList>
    </citation>
    <scope>NUCLEOTIDE SEQUENCE [LARGE SCALE GENOMIC DNA]</scope>
    <source>
        <strain evidence="2 3">CBS 291.85</strain>
    </source>
</reference>
<dbReference type="Proteomes" id="UP000559256">
    <property type="component" value="Unassembled WGS sequence"/>
</dbReference>
<protein>
    <submittedName>
        <fullName evidence="2">Uncharacterized protein</fullName>
    </submittedName>
</protein>
<organism evidence="2 3">
    <name type="scientific">Tetrapyrgos nigripes</name>
    <dbReference type="NCBI Taxonomy" id="182062"/>
    <lineage>
        <taxon>Eukaryota</taxon>
        <taxon>Fungi</taxon>
        <taxon>Dikarya</taxon>
        <taxon>Basidiomycota</taxon>
        <taxon>Agaricomycotina</taxon>
        <taxon>Agaricomycetes</taxon>
        <taxon>Agaricomycetidae</taxon>
        <taxon>Agaricales</taxon>
        <taxon>Marasmiineae</taxon>
        <taxon>Marasmiaceae</taxon>
        <taxon>Tetrapyrgos</taxon>
    </lineage>
</organism>
<keyword evidence="1" id="KW-0853">WD repeat</keyword>
<dbReference type="EMBL" id="JAACJM010000094">
    <property type="protein sequence ID" value="KAF5347490.1"/>
    <property type="molecule type" value="Genomic_DNA"/>
</dbReference>
<dbReference type="InterPro" id="IPR015943">
    <property type="entry name" value="WD40/YVTN_repeat-like_dom_sf"/>
</dbReference>
<dbReference type="Gene3D" id="2.130.10.10">
    <property type="entry name" value="YVTN repeat-like/Quinoprotein amine dehydrogenase"/>
    <property type="match status" value="1"/>
</dbReference>
<proteinExistence type="predicted"/>